<dbReference type="InterPro" id="IPR026306">
    <property type="entry name" value="RSBN1/Dpy-2/CEP530"/>
</dbReference>
<dbReference type="Proteomes" id="UP000001593">
    <property type="component" value="Unassembled WGS sequence"/>
</dbReference>
<reference evidence="2 3" key="1">
    <citation type="journal article" date="2007" name="Science">
        <title>Sea anemone genome reveals ancestral eumetazoan gene repertoire and genomic organization.</title>
        <authorList>
            <person name="Putnam N.H."/>
            <person name="Srivastava M."/>
            <person name="Hellsten U."/>
            <person name="Dirks B."/>
            <person name="Chapman J."/>
            <person name="Salamov A."/>
            <person name="Terry A."/>
            <person name="Shapiro H."/>
            <person name="Lindquist E."/>
            <person name="Kapitonov V.V."/>
            <person name="Jurka J."/>
            <person name="Genikhovich G."/>
            <person name="Grigoriev I.V."/>
            <person name="Lucas S.M."/>
            <person name="Steele R.E."/>
            <person name="Finnerty J.R."/>
            <person name="Technau U."/>
            <person name="Martindale M.Q."/>
            <person name="Rokhsar D.S."/>
        </authorList>
    </citation>
    <scope>NUCLEOTIDE SEQUENCE [LARGE SCALE GENOMIC DNA]</scope>
    <source>
        <strain evidence="3">CH2 X CH6</strain>
    </source>
</reference>
<dbReference type="STRING" id="45351.A7SWP6"/>
<dbReference type="eggNOG" id="KOG4425">
    <property type="taxonomic scope" value="Eukaryota"/>
</dbReference>
<dbReference type="SMART" id="SM01161">
    <property type="entry name" value="DUF1767"/>
    <property type="match status" value="1"/>
</dbReference>
<keyword evidence="3" id="KW-1185">Reference proteome</keyword>
<dbReference type="InterPro" id="IPR042470">
    <property type="entry name" value="RMI1_N_C_sf"/>
</dbReference>
<protein>
    <recommendedName>
        <fullName evidence="4">Round spermatid basic protein 1-like protein</fullName>
    </recommendedName>
</protein>
<dbReference type="PANTHER" id="PTHR13354:SF11">
    <property type="entry name" value="LYSINE-SPECIFIC DEMETHYLASE 9"/>
    <property type="match status" value="1"/>
</dbReference>
<gene>
    <name evidence="2" type="ORF">NEMVEDRAFT_v1g218651</name>
</gene>
<evidence type="ECO:0000256" key="1">
    <source>
        <dbReference type="ARBA" id="ARBA00010560"/>
    </source>
</evidence>
<sequence>MQHGTRLFFVNMYEAPCHFQKLVRRKESWVLLEDITHLPTHVSGLSRSTFVQTKTTDINRNCKDVVCFHPDSFNQLVQKLKIDLHEPPVSQCIMWVDDAKLNQLRRDGIRYARLFLRDNDIYFIPRNIIHQFKTISACTSIAWHLRHKMYYPELQKLESIAECEKACSKEKPTTTDLAKAAANLDLRQFGLQQIPDELSKGKLTSIKGPIVLQIQKLRNISAPKANEESNHAPRLLKLQLTDGRINCQGFPRSDKLTSSRRTIGRKKKAMLLKTIKAILQATLPSRCIPMAWLDLVTYKYMCTYNGKVRK</sequence>
<dbReference type="eggNOG" id="KOG3683">
    <property type="taxonomic scope" value="Eukaryota"/>
</dbReference>
<name>A7SWP6_NEMVE</name>
<evidence type="ECO:0008006" key="4">
    <source>
        <dbReference type="Google" id="ProtNLM"/>
    </source>
</evidence>
<dbReference type="GO" id="GO:0005634">
    <property type="term" value="C:nucleus"/>
    <property type="evidence" value="ECO:0000318"/>
    <property type="project" value="GO_Central"/>
</dbReference>
<organism evidence="2 3">
    <name type="scientific">Nematostella vectensis</name>
    <name type="common">Starlet sea anemone</name>
    <dbReference type="NCBI Taxonomy" id="45351"/>
    <lineage>
        <taxon>Eukaryota</taxon>
        <taxon>Metazoa</taxon>
        <taxon>Cnidaria</taxon>
        <taxon>Anthozoa</taxon>
        <taxon>Hexacorallia</taxon>
        <taxon>Actiniaria</taxon>
        <taxon>Edwardsiidae</taxon>
        <taxon>Nematostella</taxon>
    </lineage>
</organism>
<proteinExistence type="inferred from homology"/>
<dbReference type="Gene3D" id="2.40.50.770">
    <property type="entry name" value="RecQ-mediated genome instability protein Rmi1, C-terminal domain"/>
    <property type="match status" value="1"/>
</dbReference>
<dbReference type="HOGENOM" id="CLU_898047_0_0_1"/>
<accession>A7SWP6</accession>
<evidence type="ECO:0000313" key="3">
    <source>
        <dbReference type="Proteomes" id="UP000001593"/>
    </source>
</evidence>
<dbReference type="AlphaFoldDB" id="A7SWP6"/>
<dbReference type="PANTHER" id="PTHR13354">
    <property type="entry name" value="ROUND SPERMATID BASIC PROTEIN 1"/>
    <property type="match status" value="1"/>
</dbReference>
<comment type="similarity">
    <text evidence="1">Belongs to the round spermatid basic protein 1 family.</text>
</comment>
<dbReference type="EMBL" id="DS469864">
    <property type="protein sequence ID" value="EDO31882.1"/>
    <property type="molecule type" value="Genomic_DNA"/>
</dbReference>
<dbReference type="InParanoid" id="A7SWP6"/>
<evidence type="ECO:0000313" key="2">
    <source>
        <dbReference type="EMBL" id="EDO31882.1"/>
    </source>
</evidence>